<feature type="compositionally biased region" description="Polar residues" evidence="1">
    <location>
        <begin position="1"/>
        <end position="20"/>
    </location>
</feature>
<reference evidence="2" key="1">
    <citation type="submission" date="2023-03" db="EMBL/GenBank/DDBJ databases">
        <title>Massive genome expansion in bonnet fungi (Mycena s.s.) driven by repeated elements and novel gene families across ecological guilds.</title>
        <authorList>
            <consortium name="Lawrence Berkeley National Laboratory"/>
            <person name="Harder C.B."/>
            <person name="Miyauchi S."/>
            <person name="Viragh M."/>
            <person name="Kuo A."/>
            <person name="Thoen E."/>
            <person name="Andreopoulos B."/>
            <person name="Lu D."/>
            <person name="Skrede I."/>
            <person name="Drula E."/>
            <person name="Henrissat B."/>
            <person name="Morin E."/>
            <person name="Kohler A."/>
            <person name="Barry K."/>
            <person name="LaButti K."/>
            <person name="Morin E."/>
            <person name="Salamov A."/>
            <person name="Lipzen A."/>
            <person name="Mereny Z."/>
            <person name="Hegedus B."/>
            <person name="Baldrian P."/>
            <person name="Stursova M."/>
            <person name="Weitz H."/>
            <person name="Taylor A."/>
            <person name="Grigoriev I.V."/>
            <person name="Nagy L.G."/>
            <person name="Martin F."/>
            <person name="Kauserud H."/>
        </authorList>
    </citation>
    <scope>NUCLEOTIDE SEQUENCE</scope>
    <source>
        <strain evidence="2">CBHHK173m</strain>
    </source>
</reference>
<sequence>MSSSESRGASDFGSSESLARSQDHALALLPEPELRALLTKLAVTNARVRRAIARELRRPTHGHSRPKRHKHPREPQPEAICANCHQERTSAIADEPCAFHPGQLEDSVFEFLSRTPEGRPLRIRRTLVMWTCCAEAPQALGCADANAHLWRAE</sequence>
<gene>
    <name evidence="2" type="ORF">B0H15DRAFT_867753</name>
</gene>
<feature type="region of interest" description="Disordered" evidence="1">
    <location>
        <begin position="52"/>
        <end position="77"/>
    </location>
</feature>
<dbReference type="Proteomes" id="UP001222325">
    <property type="component" value="Unassembled WGS sequence"/>
</dbReference>
<evidence type="ECO:0000313" key="3">
    <source>
        <dbReference type="Proteomes" id="UP001222325"/>
    </source>
</evidence>
<dbReference type="AlphaFoldDB" id="A0AAD6TRN7"/>
<dbReference type="InterPro" id="IPR036826">
    <property type="entry name" value="Cyt_f_lg_dom_sf"/>
</dbReference>
<feature type="region of interest" description="Disordered" evidence="1">
    <location>
        <begin position="1"/>
        <end position="21"/>
    </location>
</feature>
<accession>A0AAD6TRN7</accession>
<proteinExistence type="predicted"/>
<evidence type="ECO:0000313" key="2">
    <source>
        <dbReference type="EMBL" id="KAJ7075171.1"/>
    </source>
</evidence>
<comment type="caution">
    <text evidence="2">The sequence shown here is derived from an EMBL/GenBank/DDBJ whole genome shotgun (WGS) entry which is preliminary data.</text>
</comment>
<dbReference type="EMBL" id="JARJCN010000102">
    <property type="protein sequence ID" value="KAJ7075171.1"/>
    <property type="molecule type" value="Genomic_DNA"/>
</dbReference>
<keyword evidence="3" id="KW-1185">Reference proteome</keyword>
<feature type="compositionally biased region" description="Basic residues" evidence="1">
    <location>
        <begin position="59"/>
        <end position="72"/>
    </location>
</feature>
<organism evidence="2 3">
    <name type="scientific">Mycena belliarum</name>
    <dbReference type="NCBI Taxonomy" id="1033014"/>
    <lineage>
        <taxon>Eukaryota</taxon>
        <taxon>Fungi</taxon>
        <taxon>Dikarya</taxon>
        <taxon>Basidiomycota</taxon>
        <taxon>Agaricomycotina</taxon>
        <taxon>Agaricomycetes</taxon>
        <taxon>Agaricomycetidae</taxon>
        <taxon>Agaricales</taxon>
        <taxon>Marasmiineae</taxon>
        <taxon>Mycenaceae</taxon>
        <taxon>Mycena</taxon>
    </lineage>
</organism>
<evidence type="ECO:0000256" key="1">
    <source>
        <dbReference type="SAM" id="MobiDB-lite"/>
    </source>
</evidence>
<name>A0AAD6TRN7_9AGAR</name>
<dbReference type="SUPFAM" id="SSF49441">
    <property type="entry name" value="Cytochrome f, large domain"/>
    <property type="match status" value="1"/>
</dbReference>
<protein>
    <submittedName>
        <fullName evidence="2">Uncharacterized protein</fullName>
    </submittedName>
</protein>